<dbReference type="InterPro" id="IPR010345">
    <property type="entry name" value="IL-17_fam"/>
</dbReference>
<feature type="signal peptide" evidence="5">
    <location>
        <begin position="1"/>
        <end position="19"/>
    </location>
</feature>
<dbReference type="GO" id="GO:0005576">
    <property type="term" value="C:extracellular region"/>
    <property type="evidence" value="ECO:0007669"/>
    <property type="project" value="UniProtKB-SubCell"/>
</dbReference>
<protein>
    <submittedName>
        <fullName evidence="6">Uncharacterized protein</fullName>
    </submittedName>
</protein>
<comment type="similarity">
    <text evidence="2">Belongs to the IL-17 family.</text>
</comment>
<evidence type="ECO:0000256" key="4">
    <source>
        <dbReference type="ARBA" id="ARBA00022729"/>
    </source>
</evidence>
<evidence type="ECO:0000256" key="3">
    <source>
        <dbReference type="ARBA" id="ARBA00022525"/>
    </source>
</evidence>
<feature type="chain" id="PRO_5035928508" evidence="5">
    <location>
        <begin position="20"/>
        <end position="167"/>
    </location>
</feature>
<evidence type="ECO:0000256" key="2">
    <source>
        <dbReference type="ARBA" id="ARBA00007236"/>
    </source>
</evidence>
<dbReference type="Pfam" id="PF06083">
    <property type="entry name" value="IL17"/>
    <property type="match status" value="1"/>
</dbReference>
<keyword evidence="3" id="KW-0964">Secreted</keyword>
<comment type="caution">
    <text evidence="6">The sequence shown here is derived from an EMBL/GenBank/DDBJ whole genome shotgun (WGS) entry which is preliminary data.</text>
</comment>
<keyword evidence="4 5" id="KW-0732">Signal</keyword>
<name>A0A8S4A5H7_9EUPU</name>
<keyword evidence="7" id="KW-1185">Reference proteome</keyword>
<dbReference type="SUPFAM" id="SSF57501">
    <property type="entry name" value="Cystine-knot cytokines"/>
    <property type="match status" value="1"/>
</dbReference>
<dbReference type="InterPro" id="IPR029034">
    <property type="entry name" value="Cystine-knot_cytokine"/>
</dbReference>
<evidence type="ECO:0000313" key="6">
    <source>
        <dbReference type="EMBL" id="CAG5135800.1"/>
    </source>
</evidence>
<reference evidence="6" key="1">
    <citation type="submission" date="2021-04" db="EMBL/GenBank/DDBJ databases">
        <authorList>
            <consortium name="Molecular Ecology Group"/>
        </authorList>
    </citation>
    <scope>NUCLEOTIDE SEQUENCE</scope>
</reference>
<organism evidence="6 7">
    <name type="scientific">Candidula unifasciata</name>
    <dbReference type="NCBI Taxonomy" id="100452"/>
    <lineage>
        <taxon>Eukaryota</taxon>
        <taxon>Metazoa</taxon>
        <taxon>Spiralia</taxon>
        <taxon>Lophotrochozoa</taxon>
        <taxon>Mollusca</taxon>
        <taxon>Gastropoda</taxon>
        <taxon>Heterobranchia</taxon>
        <taxon>Euthyneura</taxon>
        <taxon>Panpulmonata</taxon>
        <taxon>Eupulmonata</taxon>
        <taxon>Stylommatophora</taxon>
        <taxon>Helicina</taxon>
        <taxon>Helicoidea</taxon>
        <taxon>Geomitridae</taxon>
        <taxon>Candidula</taxon>
    </lineage>
</organism>
<evidence type="ECO:0000256" key="1">
    <source>
        <dbReference type="ARBA" id="ARBA00004613"/>
    </source>
</evidence>
<gene>
    <name evidence="6" type="ORF">CUNI_LOCUS21358</name>
</gene>
<sequence>MTLLRLVCLVLSCVFLAIAQEVSVTCRELVSVAELYRTLRSRAIETAAQSQESEPALEYGQYHRVIITALNHTCHHDQQAAVCSCPARHELNFDPNRIPKVLAQTRCCGDKQESFPHWITKCTEVYENVPVLRKAGCSEGVSRYRLQWERVPVGCSCQVMPSVFSAQ</sequence>
<dbReference type="OrthoDB" id="6039075at2759"/>
<evidence type="ECO:0000256" key="5">
    <source>
        <dbReference type="SAM" id="SignalP"/>
    </source>
</evidence>
<proteinExistence type="inferred from homology"/>
<accession>A0A8S4A5H7</accession>
<evidence type="ECO:0000313" key="7">
    <source>
        <dbReference type="Proteomes" id="UP000678393"/>
    </source>
</evidence>
<dbReference type="AlphaFoldDB" id="A0A8S4A5H7"/>
<dbReference type="EMBL" id="CAJHNH020008456">
    <property type="protein sequence ID" value="CAG5135800.1"/>
    <property type="molecule type" value="Genomic_DNA"/>
</dbReference>
<dbReference type="GO" id="GO:0005125">
    <property type="term" value="F:cytokine activity"/>
    <property type="evidence" value="ECO:0007669"/>
    <property type="project" value="InterPro"/>
</dbReference>
<dbReference type="Proteomes" id="UP000678393">
    <property type="component" value="Unassembled WGS sequence"/>
</dbReference>
<dbReference type="Gene3D" id="2.10.90.10">
    <property type="entry name" value="Cystine-knot cytokines"/>
    <property type="match status" value="1"/>
</dbReference>
<comment type="subcellular location">
    <subcellularLocation>
        <location evidence="1">Secreted</location>
    </subcellularLocation>
</comment>